<dbReference type="PANTHER" id="PTHR23166:SF5">
    <property type="entry name" value="CTTNBP2 N-TERMINAL-LIKE PROTEIN"/>
    <property type="match status" value="1"/>
</dbReference>
<feature type="coiled-coil region" evidence="2">
    <location>
        <begin position="158"/>
        <end position="231"/>
    </location>
</feature>
<dbReference type="InterPro" id="IPR050719">
    <property type="entry name" value="Cortactin-Actin_Reg"/>
</dbReference>
<reference evidence="5" key="1">
    <citation type="submission" date="2021-11" db="EMBL/GenBank/DDBJ databases">
        <authorList>
            <person name="Schell T."/>
        </authorList>
    </citation>
    <scope>NUCLEOTIDE SEQUENCE</scope>
    <source>
        <strain evidence="5">M5</strain>
    </source>
</reference>
<feature type="region of interest" description="Disordered" evidence="3">
    <location>
        <begin position="704"/>
        <end position="730"/>
    </location>
</feature>
<name>A0A8J2WI54_9CRUS</name>
<feature type="region of interest" description="Disordered" evidence="3">
    <location>
        <begin position="562"/>
        <end position="616"/>
    </location>
</feature>
<dbReference type="OrthoDB" id="6021133at2759"/>
<accession>A0A8J2WI54</accession>
<dbReference type="Proteomes" id="UP000789390">
    <property type="component" value="Unassembled WGS sequence"/>
</dbReference>
<dbReference type="Pfam" id="PF09727">
    <property type="entry name" value="CortBP2"/>
    <property type="match status" value="1"/>
</dbReference>
<keyword evidence="6" id="KW-1185">Reference proteome</keyword>
<feature type="compositionally biased region" description="Low complexity" evidence="3">
    <location>
        <begin position="607"/>
        <end position="616"/>
    </location>
</feature>
<dbReference type="PANTHER" id="PTHR23166">
    <property type="entry name" value="FILAMIN/GPBP-INTERACTING PROTEIN"/>
    <property type="match status" value="1"/>
</dbReference>
<evidence type="ECO:0000256" key="3">
    <source>
        <dbReference type="SAM" id="MobiDB-lite"/>
    </source>
</evidence>
<feature type="region of interest" description="Disordered" evidence="3">
    <location>
        <begin position="1"/>
        <end position="27"/>
    </location>
</feature>
<feature type="compositionally biased region" description="Polar residues" evidence="3">
    <location>
        <begin position="502"/>
        <end position="511"/>
    </location>
</feature>
<evidence type="ECO:0000256" key="1">
    <source>
        <dbReference type="ARBA" id="ARBA00023054"/>
    </source>
</evidence>
<feature type="region of interest" description="Disordered" evidence="3">
    <location>
        <begin position="485"/>
        <end position="524"/>
    </location>
</feature>
<comment type="caution">
    <text evidence="5">The sequence shown here is derived from an EMBL/GenBank/DDBJ whole genome shotgun (WGS) entry which is preliminary data.</text>
</comment>
<feature type="compositionally biased region" description="Low complexity" evidence="3">
    <location>
        <begin position="401"/>
        <end position="422"/>
    </location>
</feature>
<dbReference type="EMBL" id="CAKKLH010000281">
    <property type="protein sequence ID" value="CAH0108071.1"/>
    <property type="molecule type" value="Genomic_DNA"/>
</dbReference>
<evidence type="ECO:0000313" key="6">
    <source>
        <dbReference type="Proteomes" id="UP000789390"/>
    </source>
</evidence>
<feature type="coiled-coil region" evidence="2">
    <location>
        <begin position="275"/>
        <end position="344"/>
    </location>
</feature>
<organism evidence="5 6">
    <name type="scientific">Daphnia galeata</name>
    <dbReference type="NCBI Taxonomy" id="27404"/>
    <lineage>
        <taxon>Eukaryota</taxon>
        <taxon>Metazoa</taxon>
        <taxon>Ecdysozoa</taxon>
        <taxon>Arthropoda</taxon>
        <taxon>Crustacea</taxon>
        <taxon>Branchiopoda</taxon>
        <taxon>Diplostraca</taxon>
        <taxon>Cladocera</taxon>
        <taxon>Anomopoda</taxon>
        <taxon>Daphniidae</taxon>
        <taxon>Daphnia</taxon>
    </lineage>
</organism>
<evidence type="ECO:0000259" key="4">
    <source>
        <dbReference type="Pfam" id="PF09727"/>
    </source>
</evidence>
<proteinExistence type="predicted"/>
<dbReference type="AlphaFoldDB" id="A0A8J2WI54"/>
<protein>
    <recommendedName>
        <fullName evidence="4">Cortactin-binding protein-2 N-terminal domain-containing protein</fullName>
    </recommendedName>
</protein>
<dbReference type="InterPro" id="IPR019131">
    <property type="entry name" value="Cortactin-binding_p2_N"/>
</dbReference>
<keyword evidence="1 2" id="KW-0175">Coiled coil</keyword>
<feature type="compositionally biased region" description="Low complexity" evidence="3">
    <location>
        <begin position="562"/>
        <end position="589"/>
    </location>
</feature>
<feature type="domain" description="Cortactin-binding protein-2 N-terminal" evidence="4">
    <location>
        <begin position="55"/>
        <end position="245"/>
    </location>
</feature>
<gene>
    <name evidence="5" type="ORF">DGAL_LOCUS11437</name>
</gene>
<evidence type="ECO:0000313" key="5">
    <source>
        <dbReference type="EMBL" id="CAH0108071.1"/>
    </source>
</evidence>
<feature type="region of interest" description="Disordered" evidence="3">
    <location>
        <begin position="350"/>
        <end position="427"/>
    </location>
</feature>
<feature type="compositionally biased region" description="Pro residues" evidence="3">
    <location>
        <begin position="594"/>
        <end position="606"/>
    </location>
</feature>
<evidence type="ECO:0000256" key="2">
    <source>
        <dbReference type="SAM" id="Coils"/>
    </source>
</evidence>
<feature type="compositionally biased region" description="Polar residues" evidence="3">
    <location>
        <begin position="350"/>
        <end position="370"/>
    </location>
</feature>
<feature type="compositionally biased region" description="Polar residues" evidence="3">
    <location>
        <begin position="485"/>
        <end position="495"/>
    </location>
</feature>
<sequence length="806" mass="86134">MMAASNVNSNHSSVHLSKSNTTFATTKTTEQSNAMDIEQLQHMINCTVKKNPKAELSKSDLLRLLGYLEGELQARDVVIATLKAERVKQQVSHARYGRILPVNDPFIALQRDSRSATVGGSSTDDTALLKAVTEGPMAALEALVVQHRNSHVNLIQAMQDAEARHSQVLRELDDERRKHEHDTAQGDDITYGLEKERTRLREELEVEKQSKKKLDKDMKKLQETLDEERQRQKQIVLLLLAERKKLILKYVEERNKSEDLAQILGEEKGRVDSMAEGLEEESQKALQMEAELEKQLALFDTERAQLKAQLQREEKRTKELEMIIDKLHTEVDNLKKQQAEAHQVAMFQAGLNQPNSPPRITTTNRNSLPPGTSPLISPAGGGAIGPQLPSKPTVVPPQTPPRSVNSAVVSSSPVSAPRTSPSAPIPLNSATGLVVLGTSGKVVQPMALVSSTPVQAPTTGIARAVSPAAGGIRNMQYNLGGMNTVSASPSGSSRTLPPPPVSTATTNTETGELSPAIRGSSAGTLQSTLPRVAVSASAGTKVFTTTNNEGKVTFHVTTSATLPTSTSAGTTTGTATPAPQPTTPKKSAALSRGHPPPVPPNKPVIPPKKSSTATATTMASSSVSGQMINPVVISCSNNPQVTTVDHGRPISLEVHPVHKAGQVGSHQGLKFGITISKDKIQISSNIPEQGLADQEVREAVVQVGDGVDDGSGDSQAPGHEISGDNSSRSPLSPSCLALLEKELNDFQQLLSSMATPTSSFAPSSLPSSGSWRAVSPFFIAALCFQTIRAFILYVCFVPVLKEVAPC</sequence>